<dbReference type="Pfam" id="PF06713">
    <property type="entry name" value="bPH_4"/>
    <property type="match status" value="1"/>
</dbReference>
<reference evidence="3 4" key="1">
    <citation type="submission" date="2019-10" db="EMBL/GenBank/DDBJ databases">
        <authorList>
            <person name="Karimi E."/>
        </authorList>
    </citation>
    <scope>NUCLEOTIDE SEQUENCE [LARGE SCALE GENOMIC DNA]</scope>
    <source>
        <strain evidence="3">Sphingobacterium sp. 8BC</strain>
    </source>
</reference>
<evidence type="ECO:0000256" key="1">
    <source>
        <dbReference type="SAM" id="Phobius"/>
    </source>
</evidence>
<dbReference type="RefSeq" id="WP_115046565.1">
    <property type="nucleotide sequence ID" value="NZ_CP068086.1"/>
</dbReference>
<name>A0A654A818_SPHMU</name>
<feature type="transmembrane region" description="Helical" evidence="1">
    <location>
        <begin position="36"/>
        <end position="57"/>
    </location>
</feature>
<dbReference type="InterPro" id="IPR009589">
    <property type="entry name" value="PH_YyaB-like"/>
</dbReference>
<gene>
    <name evidence="3" type="ORF">SPHINGO8BC_150244</name>
</gene>
<protein>
    <recommendedName>
        <fullName evidence="2">Uncharacterized protein YyaB-like PH domain-containing protein</fullName>
    </recommendedName>
</protein>
<feature type="domain" description="Uncharacterized protein YyaB-like PH" evidence="2">
    <location>
        <begin position="59"/>
        <end position="136"/>
    </location>
</feature>
<accession>A0A654A818</accession>
<feature type="transmembrane region" description="Helical" evidence="1">
    <location>
        <begin position="12"/>
        <end position="30"/>
    </location>
</feature>
<keyword evidence="1" id="KW-1133">Transmembrane helix</keyword>
<dbReference type="Proteomes" id="UP000432350">
    <property type="component" value="Unassembled WGS sequence"/>
</dbReference>
<evidence type="ECO:0000313" key="3">
    <source>
        <dbReference type="EMBL" id="VXC63419.1"/>
    </source>
</evidence>
<keyword evidence="1" id="KW-0472">Membrane</keyword>
<dbReference type="AlphaFoldDB" id="A0A654A818"/>
<keyword evidence="1" id="KW-0812">Transmembrane</keyword>
<evidence type="ECO:0000259" key="2">
    <source>
        <dbReference type="Pfam" id="PF06713"/>
    </source>
</evidence>
<proteinExistence type="predicted"/>
<organism evidence="3 4">
    <name type="scientific">Sphingobacterium multivorum</name>
    <dbReference type="NCBI Taxonomy" id="28454"/>
    <lineage>
        <taxon>Bacteria</taxon>
        <taxon>Pseudomonadati</taxon>
        <taxon>Bacteroidota</taxon>
        <taxon>Sphingobacteriia</taxon>
        <taxon>Sphingobacteriales</taxon>
        <taxon>Sphingobacteriaceae</taxon>
        <taxon>Sphingobacterium</taxon>
    </lineage>
</organism>
<dbReference type="EMBL" id="CABWMV010000007">
    <property type="protein sequence ID" value="VXC63419.1"/>
    <property type="molecule type" value="Genomic_DNA"/>
</dbReference>
<evidence type="ECO:0000313" key="4">
    <source>
        <dbReference type="Proteomes" id="UP000432350"/>
    </source>
</evidence>
<sequence>MKEFFNTHIPFGSYIWGTGMIIFIAMVSYGDLEQGLYTGALLLFAVFALTWYFTFFYKRYWIEDNKLFIKSICGTESVDVNSIRKVETDKVFWFGSMRFTVLRPYRRGMILHYNVIDDIFVDPENPTEFIDKLKQIAPSINVIEAK</sequence>
<dbReference type="GO" id="GO:0030153">
    <property type="term" value="P:bacteriocin immunity"/>
    <property type="evidence" value="ECO:0007669"/>
    <property type="project" value="InterPro"/>
</dbReference>